<organism evidence="3 4">
    <name type="scientific">Chitinophaga agri</name>
    <dbReference type="NCBI Taxonomy" id="2703787"/>
    <lineage>
        <taxon>Bacteria</taxon>
        <taxon>Pseudomonadati</taxon>
        <taxon>Bacteroidota</taxon>
        <taxon>Chitinophagia</taxon>
        <taxon>Chitinophagales</taxon>
        <taxon>Chitinophagaceae</taxon>
        <taxon>Chitinophaga</taxon>
    </lineage>
</organism>
<dbReference type="EMBL" id="CP048113">
    <property type="protein sequence ID" value="QHS62023.1"/>
    <property type="molecule type" value="Genomic_DNA"/>
</dbReference>
<dbReference type="Pfam" id="PF13239">
    <property type="entry name" value="2TM"/>
    <property type="match status" value="1"/>
</dbReference>
<dbReference type="AlphaFoldDB" id="A0A6B9ZN07"/>
<evidence type="ECO:0000259" key="2">
    <source>
        <dbReference type="Pfam" id="PF13239"/>
    </source>
</evidence>
<name>A0A6B9ZN07_9BACT</name>
<dbReference type="KEGG" id="chih:GWR21_21165"/>
<evidence type="ECO:0000256" key="1">
    <source>
        <dbReference type="SAM" id="Phobius"/>
    </source>
</evidence>
<proteinExistence type="predicted"/>
<keyword evidence="1" id="KW-0812">Transmembrane</keyword>
<sequence>METTTQRDERLWKIAKARASFRSSLLIYLIMNAFFWALWFITTENGYRGGTPWPVWPALGWGLGLAFQYFNAWHRDPFGDAVREYEKLQEEKQRRGI</sequence>
<evidence type="ECO:0000313" key="4">
    <source>
        <dbReference type="Proteomes" id="UP000476411"/>
    </source>
</evidence>
<keyword evidence="1" id="KW-1133">Transmembrane helix</keyword>
<feature type="transmembrane region" description="Helical" evidence="1">
    <location>
        <begin position="53"/>
        <end position="73"/>
    </location>
</feature>
<protein>
    <submittedName>
        <fullName evidence="3">2TM domain-containing protein</fullName>
    </submittedName>
</protein>
<feature type="transmembrane region" description="Helical" evidence="1">
    <location>
        <begin position="21"/>
        <end position="41"/>
    </location>
</feature>
<accession>A0A6B9ZN07</accession>
<evidence type="ECO:0000313" key="3">
    <source>
        <dbReference type="EMBL" id="QHS62023.1"/>
    </source>
</evidence>
<dbReference type="RefSeq" id="WP_162333678.1">
    <property type="nucleotide sequence ID" value="NZ_CP048113.1"/>
</dbReference>
<dbReference type="Proteomes" id="UP000476411">
    <property type="component" value="Chromosome"/>
</dbReference>
<dbReference type="InterPro" id="IPR025698">
    <property type="entry name" value="2TM_dom"/>
</dbReference>
<feature type="domain" description="2TM" evidence="2">
    <location>
        <begin position="15"/>
        <end position="92"/>
    </location>
</feature>
<keyword evidence="4" id="KW-1185">Reference proteome</keyword>
<keyword evidence="1" id="KW-0472">Membrane</keyword>
<reference evidence="3 4" key="1">
    <citation type="submission" date="2020-01" db="EMBL/GenBank/DDBJ databases">
        <title>Complete genome sequence of Chitinophaga sp. H33E-04 isolated from quinoa roots.</title>
        <authorList>
            <person name="Weon H.-Y."/>
            <person name="Lee S.A."/>
        </authorList>
    </citation>
    <scope>NUCLEOTIDE SEQUENCE [LARGE SCALE GENOMIC DNA]</scope>
    <source>
        <strain evidence="3 4">H33E-04</strain>
    </source>
</reference>
<gene>
    <name evidence="3" type="ORF">GWR21_21165</name>
</gene>